<accession>A0A177AFU9</accession>
<evidence type="ECO:0000256" key="1">
    <source>
        <dbReference type="SAM" id="MobiDB-lite"/>
    </source>
</evidence>
<dbReference type="AlphaFoldDB" id="A0A177AFU9"/>
<feature type="region of interest" description="Disordered" evidence="1">
    <location>
        <begin position="1"/>
        <end position="52"/>
    </location>
</feature>
<dbReference type="OrthoDB" id="5420410at2759"/>
<dbReference type="RefSeq" id="XP_024325316.1">
    <property type="nucleotide sequence ID" value="XM_024466753.1"/>
</dbReference>
<dbReference type="GO" id="GO:0005675">
    <property type="term" value="C:transcription factor TFIIH holo complex"/>
    <property type="evidence" value="ECO:0007669"/>
    <property type="project" value="TreeGrafter"/>
</dbReference>
<dbReference type="eggNOG" id="ENOG502QZN7">
    <property type="taxonomic scope" value="Eukaryota"/>
</dbReference>
<gene>
    <name evidence="2" type="ORF">VC83_03104</name>
</gene>
<name>A0A177AFU9_9PEZI</name>
<feature type="compositionally biased region" description="Low complexity" evidence="1">
    <location>
        <begin position="21"/>
        <end position="34"/>
    </location>
</feature>
<feature type="compositionally biased region" description="Low complexity" evidence="1">
    <location>
        <begin position="1"/>
        <end position="11"/>
    </location>
</feature>
<dbReference type="GeneID" id="36286181"/>
<dbReference type="Proteomes" id="UP000077154">
    <property type="component" value="Unassembled WGS sequence"/>
</dbReference>
<dbReference type="EMBL" id="KV441392">
    <property type="protein sequence ID" value="OAF60034.1"/>
    <property type="molecule type" value="Genomic_DNA"/>
</dbReference>
<protein>
    <recommendedName>
        <fullName evidence="3">Meiotic recombination protein DMC1</fullName>
    </recommendedName>
</protein>
<dbReference type="VEuPathDB" id="FungiDB:GMDG_06620"/>
<proteinExistence type="predicted"/>
<evidence type="ECO:0000313" key="2">
    <source>
        <dbReference type="EMBL" id="OAF60034.1"/>
    </source>
</evidence>
<dbReference type="PANTHER" id="PTHR37781">
    <property type="entry name" value="TFIIH COMPLEX SUBUNIT"/>
    <property type="match status" value="1"/>
</dbReference>
<sequence length="266" mass="28712">MSAPLPGGFLPSPLPSPTPSTPSISSPHTHTSLPHPRPRPLRPGSGREETTRRWVENALLKVSRRYVKKFQPVEMRGDGGGAEARGYERMGDVCRDLGEVVDVLWRSGTPSLQIPYLFNIALAVSTYLPAFPAAPGATFELLGKMDHALASLLGGKDMASGEALPGLEEEGSGMSRTDMVRCKSIVEQTRVVVVEVMGREGEVEDEGSMATVTEDDGTDGGDMQMGWDEEEPELHNMDVAKVYENTIVRLDEALNRGTAYDVGASS</sequence>
<dbReference type="Pfam" id="PF17110">
    <property type="entry name" value="TFB6"/>
    <property type="match status" value="1"/>
</dbReference>
<organism evidence="2">
    <name type="scientific">Pseudogymnoascus destructans</name>
    <dbReference type="NCBI Taxonomy" id="655981"/>
    <lineage>
        <taxon>Eukaryota</taxon>
        <taxon>Fungi</taxon>
        <taxon>Dikarya</taxon>
        <taxon>Ascomycota</taxon>
        <taxon>Pezizomycotina</taxon>
        <taxon>Leotiomycetes</taxon>
        <taxon>Thelebolales</taxon>
        <taxon>Thelebolaceae</taxon>
        <taxon>Pseudogymnoascus</taxon>
    </lineage>
</organism>
<reference evidence="2" key="1">
    <citation type="submission" date="2016-03" db="EMBL/GenBank/DDBJ databases">
        <title>Updated assembly of Pseudogymnoascus destructans, the fungus causing white-nose syndrome of bats.</title>
        <authorList>
            <person name="Palmer J.M."/>
            <person name="Drees K.P."/>
            <person name="Foster J.T."/>
            <person name="Lindner D.L."/>
        </authorList>
    </citation>
    <scope>NUCLEOTIDE SEQUENCE [LARGE SCALE GENOMIC DNA]</scope>
    <source>
        <strain evidence="2">20631-21</strain>
    </source>
</reference>
<dbReference type="InterPro" id="IPR031349">
    <property type="entry name" value="Tfb6"/>
</dbReference>
<evidence type="ECO:0008006" key="3">
    <source>
        <dbReference type="Google" id="ProtNLM"/>
    </source>
</evidence>
<dbReference type="PANTHER" id="PTHR37781:SF1">
    <property type="entry name" value="ADR380WP"/>
    <property type="match status" value="1"/>
</dbReference>